<dbReference type="Proteomes" id="UP001233999">
    <property type="component" value="Unassembled WGS sequence"/>
</dbReference>
<feature type="non-terminal residue" evidence="1">
    <location>
        <position position="314"/>
    </location>
</feature>
<dbReference type="Gene3D" id="3.90.640.10">
    <property type="entry name" value="Actin, Chain A, domain 4"/>
    <property type="match status" value="1"/>
</dbReference>
<organism evidence="1 2">
    <name type="scientific">Diploptera punctata</name>
    <name type="common">Pacific beetle cockroach</name>
    <dbReference type="NCBI Taxonomy" id="6984"/>
    <lineage>
        <taxon>Eukaryota</taxon>
        <taxon>Metazoa</taxon>
        <taxon>Ecdysozoa</taxon>
        <taxon>Arthropoda</taxon>
        <taxon>Hexapoda</taxon>
        <taxon>Insecta</taxon>
        <taxon>Pterygota</taxon>
        <taxon>Neoptera</taxon>
        <taxon>Polyneoptera</taxon>
        <taxon>Dictyoptera</taxon>
        <taxon>Blattodea</taxon>
        <taxon>Blaberoidea</taxon>
        <taxon>Blaberidae</taxon>
        <taxon>Diplopterinae</taxon>
        <taxon>Diploptera</taxon>
    </lineage>
</organism>
<proteinExistence type="predicted"/>
<sequence length="314" mass="35223">SCAEQIQAQTIIVIHPGSLYLRIGRASDLNPHTLLHVVARRRLLGGLLHQDTFLPPQVAKTKDLIQEMEDSRLQVSHTLQSCLQSDGRRRYATPPQQISAFNRRSNPEVIGGSGGEWVKPEDDIVVGDEILYLNASQDFNIHFPYRRGDLHVHNGPGGSLTAVLANLETIWTWAIKNRLEIPLRDLRHYRAVLVIPDIYNRLYLKELTTLLLSKIGFGGCFLLQDHVAATFGAGLGYACVVDVGDQKTSVSCVEDGISHRSTRVRMEYGGGDITQTFYWLLQKCAFPYKACSPDNKLDAMLLKFLKENFCHVNL</sequence>
<dbReference type="InterPro" id="IPR043129">
    <property type="entry name" value="ATPase_NBD"/>
</dbReference>
<dbReference type="PANTHER" id="PTHR11937">
    <property type="entry name" value="ACTIN"/>
    <property type="match status" value="1"/>
</dbReference>
<dbReference type="AlphaFoldDB" id="A0AAD7Z5M0"/>
<dbReference type="Gene3D" id="3.30.420.40">
    <property type="match status" value="1"/>
</dbReference>
<comment type="caution">
    <text evidence="1">The sequence shown here is derived from an EMBL/GenBank/DDBJ whole genome shotgun (WGS) entry which is preliminary data.</text>
</comment>
<dbReference type="CDD" id="cd10206">
    <property type="entry name" value="ASKHA_NBD_Arp8-like"/>
    <property type="match status" value="1"/>
</dbReference>
<accession>A0AAD7Z5M0</accession>
<name>A0AAD7Z5M0_DIPPU</name>
<dbReference type="FunFam" id="3.30.420.40:FF:000100">
    <property type="entry name" value="Actin-related protein 8"/>
    <property type="match status" value="1"/>
</dbReference>
<dbReference type="EMBL" id="JASPKZ010010655">
    <property type="protein sequence ID" value="KAJ9574082.1"/>
    <property type="molecule type" value="Genomic_DNA"/>
</dbReference>
<dbReference type="Pfam" id="PF00022">
    <property type="entry name" value="Actin"/>
    <property type="match status" value="1"/>
</dbReference>
<evidence type="ECO:0008006" key="3">
    <source>
        <dbReference type="Google" id="ProtNLM"/>
    </source>
</evidence>
<feature type="non-terminal residue" evidence="1">
    <location>
        <position position="1"/>
    </location>
</feature>
<dbReference type="SUPFAM" id="SSF53067">
    <property type="entry name" value="Actin-like ATPase domain"/>
    <property type="match status" value="2"/>
</dbReference>
<reference evidence="1" key="1">
    <citation type="journal article" date="2023" name="IScience">
        <title>Live-bearing cockroach genome reveals convergent evolutionary mechanisms linked to viviparity in insects and beyond.</title>
        <authorList>
            <person name="Fouks B."/>
            <person name="Harrison M.C."/>
            <person name="Mikhailova A.A."/>
            <person name="Marchal E."/>
            <person name="English S."/>
            <person name="Carruthers M."/>
            <person name="Jennings E.C."/>
            <person name="Chiamaka E.L."/>
            <person name="Frigard R.A."/>
            <person name="Pippel M."/>
            <person name="Attardo G.M."/>
            <person name="Benoit J.B."/>
            <person name="Bornberg-Bauer E."/>
            <person name="Tobe S.S."/>
        </authorList>
    </citation>
    <scope>NUCLEOTIDE SEQUENCE</scope>
    <source>
        <strain evidence="1">Stay&amp;Tobe</strain>
    </source>
</reference>
<gene>
    <name evidence="1" type="ORF">L9F63_008496</name>
</gene>
<evidence type="ECO:0000313" key="2">
    <source>
        <dbReference type="Proteomes" id="UP001233999"/>
    </source>
</evidence>
<keyword evidence="2" id="KW-1185">Reference proteome</keyword>
<protein>
    <recommendedName>
        <fullName evidence="3">Actin-related protein 8</fullName>
    </recommendedName>
</protein>
<evidence type="ECO:0000313" key="1">
    <source>
        <dbReference type="EMBL" id="KAJ9574082.1"/>
    </source>
</evidence>
<reference evidence="1" key="2">
    <citation type="submission" date="2023-05" db="EMBL/GenBank/DDBJ databases">
        <authorList>
            <person name="Fouks B."/>
        </authorList>
    </citation>
    <scope>NUCLEOTIDE SEQUENCE</scope>
    <source>
        <strain evidence="1">Stay&amp;Tobe</strain>
        <tissue evidence="1">Testes</tissue>
    </source>
</reference>
<dbReference type="InterPro" id="IPR004000">
    <property type="entry name" value="Actin"/>
</dbReference>